<gene>
    <name evidence="2" type="ORF">AWC38_SpisGene3653</name>
</gene>
<name>A0A2B4SNT8_STYPI</name>
<evidence type="ECO:0000313" key="2">
    <source>
        <dbReference type="EMBL" id="PFX31561.1"/>
    </source>
</evidence>
<feature type="region of interest" description="Disordered" evidence="1">
    <location>
        <begin position="335"/>
        <end position="387"/>
    </location>
</feature>
<organism evidence="2 3">
    <name type="scientific">Stylophora pistillata</name>
    <name type="common">Smooth cauliflower coral</name>
    <dbReference type="NCBI Taxonomy" id="50429"/>
    <lineage>
        <taxon>Eukaryota</taxon>
        <taxon>Metazoa</taxon>
        <taxon>Cnidaria</taxon>
        <taxon>Anthozoa</taxon>
        <taxon>Hexacorallia</taxon>
        <taxon>Scleractinia</taxon>
        <taxon>Astrocoeniina</taxon>
        <taxon>Pocilloporidae</taxon>
        <taxon>Stylophora</taxon>
    </lineage>
</organism>
<feature type="compositionally biased region" description="Polar residues" evidence="1">
    <location>
        <begin position="215"/>
        <end position="225"/>
    </location>
</feature>
<feature type="compositionally biased region" description="Basic and acidic residues" evidence="1">
    <location>
        <begin position="253"/>
        <end position="263"/>
    </location>
</feature>
<feature type="region of interest" description="Disordered" evidence="1">
    <location>
        <begin position="699"/>
        <end position="721"/>
    </location>
</feature>
<protein>
    <submittedName>
        <fullName evidence="2">Uncharacterized protein</fullName>
    </submittedName>
</protein>
<dbReference type="Proteomes" id="UP000225706">
    <property type="component" value="Unassembled WGS sequence"/>
</dbReference>
<accession>A0A2B4SNT8</accession>
<evidence type="ECO:0000313" key="3">
    <source>
        <dbReference type="Proteomes" id="UP000225706"/>
    </source>
</evidence>
<evidence type="ECO:0000256" key="1">
    <source>
        <dbReference type="SAM" id="MobiDB-lite"/>
    </source>
</evidence>
<comment type="caution">
    <text evidence="2">The sequence shown here is derived from an EMBL/GenBank/DDBJ whole genome shotgun (WGS) entry which is preliminary data.</text>
</comment>
<feature type="region of interest" description="Disordered" evidence="1">
    <location>
        <begin position="210"/>
        <end position="279"/>
    </location>
</feature>
<feature type="region of interest" description="Disordered" evidence="1">
    <location>
        <begin position="112"/>
        <end position="136"/>
    </location>
</feature>
<dbReference type="OrthoDB" id="5972503at2759"/>
<dbReference type="EMBL" id="LSMT01000034">
    <property type="protein sequence ID" value="PFX31561.1"/>
    <property type="molecule type" value="Genomic_DNA"/>
</dbReference>
<feature type="compositionally biased region" description="Basic and acidic residues" evidence="1">
    <location>
        <begin position="372"/>
        <end position="387"/>
    </location>
</feature>
<keyword evidence="3" id="KW-1185">Reference proteome</keyword>
<proteinExistence type="predicted"/>
<sequence>MNSVEIFRLQERVKTIDYESQHNYSQISDEIDGVRQNLVKIKGVKKNVGVSVERRKFLRDKGLRILPSKVKGDAEYFTVRSSCGKDINIPCSDFYDGDALRKQLSIDKLKSLPSPNLDTENSDNEKLTDRSSAGTWGRSQSLWKDFRYRNITPPLRSGSRRNFRDVEEENCKDKEKLLSLDEIGNKERKYGILRPQTAHLKRDKDMVLLPRSRTCPGNIQENKGSTPRRKISRKSSSATGNVKKKSQGSDSVTSEKKTDEKSAELQLESGLGTEPNFLSGESSDKIVLEETISLDLKPSLRPKIRPRSMNVASLTGKKGISGTVADLIRMSLESSASTDHLPPTPSNGNRFQSKSPETSPRVPKNSVATANHDVKEDNYEPDGDQRRLSKLSERKISWKDSVHDAGDKGDDKITREERLKVLDCKKKQKNAEYRVEKYSLQKQIEEIRNVRKKPEISTERRKLLRAQGYTIDGRAASGSSEDKPVAYKRFSMPDLNGRDSPGHRRSRGLSLHHSEPTMKTFSQLTLQDGGEKEKESTAVNKEQQSDPAGMAPARARHQFRVIEPPCRPGSRRNFIQLSNEKLKKLKEKEDKKSKEILLDPSLKLDHRGVIVSPGLVKSLRDTSLAETIKGHEQALHNWEDKEIEGRRQREMSFNSDTQAHTEIFEDDNAKELNFTCQVDDRKLISKSCESLDSITEVRVPDSPSDCHDNSISEPRNVTAPSGFEARHDHMVITNREVDKVCKYASTRPPARLAFVETPDAPPDENKRSSFNSEIELRQPTVHGLQHSHSVNNTDIEPSHSAIGSFSESTFTEMKQSSHVKLVEGQRKRRVTLPPGKFHTVSSQNDVALNRNASKRESRRLSVASPGTNVHKSTESVFAWQSERNTRGDTVSYA</sequence>
<dbReference type="AlphaFoldDB" id="A0A2B4SNT8"/>
<feature type="region of interest" description="Disordered" evidence="1">
    <location>
        <begin position="491"/>
        <end position="553"/>
    </location>
</feature>
<feature type="compositionally biased region" description="Polar residues" evidence="1">
    <location>
        <begin position="346"/>
        <end position="358"/>
    </location>
</feature>
<feature type="compositionally biased region" description="Polar residues" evidence="1">
    <location>
        <begin position="537"/>
        <end position="546"/>
    </location>
</feature>
<feature type="compositionally biased region" description="Polar residues" evidence="1">
    <location>
        <begin position="517"/>
        <end position="526"/>
    </location>
</feature>
<feature type="region of interest" description="Disordered" evidence="1">
    <location>
        <begin position="850"/>
        <end position="871"/>
    </location>
</feature>
<reference evidence="3" key="1">
    <citation type="journal article" date="2017" name="bioRxiv">
        <title>Comparative analysis of the genomes of Stylophora pistillata and Acropora digitifera provides evidence for extensive differences between species of corals.</title>
        <authorList>
            <person name="Voolstra C.R."/>
            <person name="Li Y."/>
            <person name="Liew Y.J."/>
            <person name="Baumgarten S."/>
            <person name="Zoccola D."/>
            <person name="Flot J.-F."/>
            <person name="Tambutte S."/>
            <person name="Allemand D."/>
            <person name="Aranda M."/>
        </authorList>
    </citation>
    <scope>NUCLEOTIDE SEQUENCE [LARGE SCALE GENOMIC DNA]</scope>
</reference>